<comment type="caution">
    <text evidence="1">The sequence shown here is derived from an EMBL/GenBank/DDBJ whole genome shotgun (WGS) entry which is preliminary data.</text>
</comment>
<dbReference type="Proteomes" id="UP000324800">
    <property type="component" value="Unassembled WGS sequence"/>
</dbReference>
<evidence type="ECO:0000313" key="1">
    <source>
        <dbReference type="EMBL" id="KAA6319842.1"/>
    </source>
</evidence>
<accession>A0A5J4QEB7</accession>
<proteinExistence type="predicted"/>
<protein>
    <submittedName>
        <fullName evidence="1">Uncharacterized protein</fullName>
    </submittedName>
</protein>
<sequence>MIRTSQPEGDIGLLFFDATFSVSYIGYGKDESNFEALKKLVDANQKILCGYDKNKEWLVHIACRTNDSRALHYFQEMNGRTA</sequence>
<dbReference type="EMBL" id="SNRW01045733">
    <property type="protein sequence ID" value="KAA6319842.1"/>
    <property type="molecule type" value="Genomic_DNA"/>
</dbReference>
<organism evidence="1 2">
    <name type="scientific">Streblomastix strix</name>
    <dbReference type="NCBI Taxonomy" id="222440"/>
    <lineage>
        <taxon>Eukaryota</taxon>
        <taxon>Metamonada</taxon>
        <taxon>Preaxostyla</taxon>
        <taxon>Oxymonadida</taxon>
        <taxon>Streblomastigidae</taxon>
        <taxon>Streblomastix</taxon>
    </lineage>
</organism>
<reference evidence="1 2" key="1">
    <citation type="submission" date="2019-03" db="EMBL/GenBank/DDBJ databases">
        <title>Single cell metagenomics reveals metabolic interactions within the superorganism composed of flagellate Streblomastix strix and complex community of Bacteroidetes bacteria on its surface.</title>
        <authorList>
            <person name="Treitli S.C."/>
            <person name="Kolisko M."/>
            <person name="Husnik F."/>
            <person name="Keeling P."/>
            <person name="Hampl V."/>
        </authorList>
    </citation>
    <scope>NUCLEOTIDE SEQUENCE [LARGE SCALE GENOMIC DNA]</scope>
    <source>
        <strain evidence="1">ST1C</strain>
    </source>
</reference>
<gene>
    <name evidence="1" type="ORF">EZS28_054767</name>
</gene>
<name>A0A5J4QEB7_9EUKA</name>
<feature type="non-terminal residue" evidence="1">
    <location>
        <position position="82"/>
    </location>
</feature>
<dbReference type="AlphaFoldDB" id="A0A5J4QEB7"/>
<evidence type="ECO:0000313" key="2">
    <source>
        <dbReference type="Proteomes" id="UP000324800"/>
    </source>
</evidence>